<dbReference type="EMBL" id="GBRH01197880">
    <property type="protein sequence ID" value="JAE00016.1"/>
    <property type="molecule type" value="Transcribed_RNA"/>
</dbReference>
<dbReference type="AlphaFoldDB" id="A0A0A9EQ55"/>
<evidence type="ECO:0000256" key="1">
    <source>
        <dbReference type="SAM" id="MobiDB-lite"/>
    </source>
</evidence>
<proteinExistence type="predicted"/>
<organism evidence="2">
    <name type="scientific">Arundo donax</name>
    <name type="common">Giant reed</name>
    <name type="synonym">Donax arundinaceus</name>
    <dbReference type="NCBI Taxonomy" id="35708"/>
    <lineage>
        <taxon>Eukaryota</taxon>
        <taxon>Viridiplantae</taxon>
        <taxon>Streptophyta</taxon>
        <taxon>Embryophyta</taxon>
        <taxon>Tracheophyta</taxon>
        <taxon>Spermatophyta</taxon>
        <taxon>Magnoliopsida</taxon>
        <taxon>Liliopsida</taxon>
        <taxon>Poales</taxon>
        <taxon>Poaceae</taxon>
        <taxon>PACMAD clade</taxon>
        <taxon>Arundinoideae</taxon>
        <taxon>Arundineae</taxon>
        <taxon>Arundo</taxon>
    </lineage>
</organism>
<name>A0A0A9EQ55_ARUDO</name>
<sequence>MPTMGATTMGPIIPDMSSPSWRPEWEVDGSASGRCCMCPAAAAASCWCWW</sequence>
<feature type="region of interest" description="Disordered" evidence="1">
    <location>
        <begin position="1"/>
        <end position="20"/>
    </location>
</feature>
<reference evidence="2" key="2">
    <citation type="journal article" date="2015" name="Data Brief">
        <title>Shoot transcriptome of the giant reed, Arundo donax.</title>
        <authorList>
            <person name="Barrero R.A."/>
            <person name="Guerrero F.D."/>
            <person name="Moolhuijzen P."/>
            <person name="Goolsby J.A."/>
            <person name="Tidwell J."/>
            <person name="Bellgard S.E."/>
            <person name="Bellgard M.I."/>
        </authorList>
    </citation>
    <scope>NUCLEOTIDE SEQUENCE</scope>
    <source>
        <tissue evidence="2">Shoot tissue taken approximately 20 cm above the soil surface</tissue>
    </source>
</reference>
<accession>A0A0A9EQ55</accession>
<evidence type="ECO:0000313" key="2">
    <source>
        <dbReference type="EMBL" id="JAE00016.1"/>
    </source>
</evidence>
<reference evidence="2" key="1">
    <citation type="submission" date="2014-09" db="EMBL/GenBank/DDBJ databases">
        <authorList>
            <person name="Magalhaes I.L.F."/>
            <person name="Oliveira U."/>
            <person name="Santos F.R."/>
            <person name="Vidigal T.H.D.A."/>
            <person name="Brescovit A.D."/>
            <person name="Santos A.J."/>
        </authorList>
    </citation>
    <scope>NUCLEOTIDE SEQUENCE</scope>
    <source>
        <tissue evidence="2">Shoot tissue taken approximately 20 cm above the soil surface</tissue>
    </source>
</reference>
<protein>
    <submittedName>
        <fullName evidence="2">Uncharacterized protein</fullName>
    </submittedName>
</protein>